<keyword evidence="2" id="KW-0732">Signal</keyword>
<evidence type="ECO:0000313" key="3">
    <source>
        <dbReference type="EMBL" id="SMP53446.1"/>
    </source>
</evidence>
<protein>
    <submittedName>
        <fullName evidence="3">Tetratricopeptide repeat-containing protein</fullName>
    </submittedName>
</protein>
<dbReference type="SUPFAM" id="SSF48452">
    <property type="entry name" value="TPR-like"/>
    <property type="match status" value="1"/>
</dbReference>
<dbReference type="EMBL" id="FXUI01000001">
    <property type="protein sequence ID" value="SMP53446.1"/>
    <property type="molecule type" value="Genomic_DNA"/>
</dbReference>
<dbReference type="SMART" id="SM00028">
    <property type="entry name" value="TPR"/>
    <property type="match status" value="2"/>
</dbReference>
<accession>A0ABY1PYZ5</accession>
<evidence type="ECO:0000256" key="1">
    <source>
        <dbReference type="PROSITE-ProRule" id="PRU00339"/>
    </source>
</evidence>
<sequence>MRYTPVAVALSLLAATSSSVLLSQPPEELDSRAVALLGEGRAASEAGDLDAAIDAFEAALTVEPGSVAVLLPLADATRRQGLQGKALHYYRVALNRDPRNVAALAGEGVALAEKGATEKAARNLARLQTLCGATCAETQALATAIAKGPTGTRMVTAEAAATKPMSEN</sequence>
<proteinExistence type="predicted"/>
<dbReference type="Gene3D" id="1.25.40.10">
    <property type="entry name" value="Tetratricopeptide repeat domain"/>
    <property type="match status" value="1"/>
</dbReference>
<feature type="repeat" description="TPR" evidence="1">
    <location>
        <begin position="33"/>
        <end position="66"/>
    </location>
</feature>
<dbReference type="PROSITE" id="PS50005">
    <property type="entry name" value="TPR"/>
    <property type="match status" value="1"/>
</dbReference>
<dbReference type="InterPro" id="IPR011990">
    <property type="entry name" value="TPR-like_helical_dom_sf"/>
</dbReference>
<evidence type="ECO:0000313" key="4">
    <source>
        <dbReference type="Proteomes" id="UP001157910"/>
    </source>
</evidence>
<name>A0ABY1PYZ5_9SPHN</name>
<feature type="signal peptide" evidence="2">
    <location>
        <begin position="1"/>
        <end position="22"/>
    </location>
</feature>
<keyword evidence="1" id="KW-0802">TPR repeat</keyword>
<dbReference type="Pfam" id="PF13432">
    <property type="entry name" value="TPR_16"/>
    <property type="match status" value="1"/>
</dbReference>
<dbReference type="Proteomes" id="UP001157910">
    <property type="component" value="Unassembled WGS sequence"/>
</dbReference>
<feature type="chain" id="PRO_5045895813" evidence="2">
    <location>
        <begin position="23"/>
        <end position="168"/>
    </location>
</feature>
<keyword evidence="4" id="KW-1185">Reference proteome</keyword>
<reference evidence="3 4" key="1">
    <citation type="submission" date="2017-05" db="EMBL/GenBank/DDBJ databases">
        <authorList>
            <person name="Varghese N."/>
            <person name="Submissions S."/>
        </authorList>
    </citation>
    <scope>NUCLEOTIDE SEQUENCE [LARGE SCALE GENOMIC DNA]</scope>
    <source>
        <strain evidence="3 4">SM16</strain>
    </source>
</reference>
<dbReference type="InterPro" id="IPR019734">
    <property type="entry name" value="TPR_rpt"/>
</dbReference>
<gene>
    <name evidence="3" type="ORF">SAMN06296065_101417</name>
</gene>
<comment type="caution">
    <text evidence="3">The sequence shown here is derived from an EMBL/GenBank/DDBJ whole genome shotgun (WGS) entry which is preliminary data.</text>
</comment>
<organism evidence="3 4">
    <name type="scientific">Novosphingobium panipatense</name>
    <dbReference type="NCBI Taxonomy" id="428991"/>
    <lineage>
        <taxon>Bacteria</taxon>
        <taxon>Pseudomonadati</taxon>
        <taxon>Pseudomonadota</taxon>
        <taxon>Alphaproteobacteria</taxon>
        <taxon>Sphingomonadales</taxon>
        <taxon>Sphingomonadaceae</taxon>
        <taxon>Novosphingobium</taxon>
    </lineage>
</organism>
<evidence type="ECO:0000256" key="2">
    <source>
        <dbReference type="SAM" id="SignalP"/>
    </source>
</evidence>